<keyword evidence="4" id="KW-1185">Reference proteome</keyword>
<keyword evidence="1" id="KW-0732">Signal</keyword>
<dbReference type="EMBL" id="SMJW01000007">
    <property type="protein sequence ID" value="TDC19631.1"/>
    <property type="molecule type" value="Genomic_DNA"/>
</dbReference>
<dbReference type="OrthoDB" id="3229768at2"/>
<organism evidence="3 4">
    <name type="scientific">Actinomadura bangladeshensis</name>
    <dbReference type="NCBI Taxonomy" id="453573"/>
    <lineage>
        <taxon>Bacteria</taxon>
        <taxon>Bacillati</taxon>
        <taxon>Actinomycetota</taxon>
        <taxon>Actinomycetes</taxon>
        <taxon>Streptosporangiales</taxon>
        <taxon>Thermomonosporaceae</taxon>
        <taxon>Actinomadura</taxon>
    </lineage>
</organism>
<feature type="domain" description="Solute-binding protein family 3/N-terminal" evidence="2">
    <location>
        <begin position="58"/>
        <end position="282"/>
    </location>
</feature>
<dbReference type="SMART" id="SM00062">
    <property type="entry name" value="PBPb"/>
    <property type="match status" value="1"/>
</dbReference>
<evidence type="ECO:0000256" key="1">
    <source>
        <dbReference type="ARBA" id="ARBA00022729"/>
    </source>
</evidence>
<dbReference type="Pfam" id="PF00497">
    <property type="entry name" value="SBP_bac_3"/>
    <property type="match status" value="1"/>
</dbReference>
<gene>
    <name evidence="3" type="ORF">E1284_02905</name>
</gene>
<dbReference type="PROSITE" id="PS51257">
    <property type="entry name" value="PROKAR_LIPOPROTEIN"/>
    <property type="match status" value="1"/>
</dbReference>
<dbReference type="RefSeq" id="WP_131936732.1">
    <property type="nucleotide sequence ID" value="NZ_BAAAMX010000007.1"/>
</dbReference>
<dbReference type="AlphaFoldDB" id="A0A4R4PAL7"/>
<name>A0A4R4PAL7_9ACTN</name>
<reference evidence="3 4" key="1">
    <citation type="submission" date="2019-03" db="EMBL/GenBank/DDBJ databases">
        <title>Draft genome sequences of novel Actinobacteria.</title>
        <authorList>
            <person name="Sahin N."/>
            <person name="Ay H."/>
            <person name="Saygin H."/>
        </authorList>
    </citation>
    <scope>NUCLEOTIDE SEQUENCE [LARGE SCALE GENOMIC DNA]</scope>
    <source>
        <strain evidence="3 4">DSM 45347</strain>
    </source>
</reference>
<dbReference type="SUPFAM" id="SSF53850">
    <property type="entry name" value="Periplasmic binding protein-like II"/>
    <property type="match status" value="1"/>
</dbReference>
<accession>A0A4R4PAL7</accession>
<dbReference type="Proteomes" id="UP000295431">
    <property type="component" value="Unassembled WGS sequence"/>
</dbReference>
<dbReference type="PANTHER" id="PTHR35936">
    <property type="entry name" value="MEMBRANE-BOUND LYTIC MUREIN TRANSGLYCOSYLASE F"/>
    <property type="match status" value="1"/>
</dbReference>
<sequence>MIREKLRARMTKPGAGVSALTLTALACLTGCHGQPPVAAESSPSATHAAESHFGRGKNMTVGIKPDQPQLSQQNGSRFDGFEIRLVDYITTNTGTNHVFSPVVTKDRDDKLKNKSLPMIVATYSDTPERRSKVQLVGPYIRTPQGVLVRKKYKEIRKSADLKGKSVCTTTGSTSQQALQALGVAILSKDRFGECVELLRGKQVEAVSTDLLILYGYQETSSDVVVAKDKDDNVVEIPATGPNEWMIGLQPGNKEDCRIVLAQLKDFLSNQRWEQNFTTWFSDTQEDYPDWSTRFKPETSSLGCVGQTG</sequence>
<protein>
    <submittedName>
        <fullName evidence="3">Transporter substrate-binding domain-containing protein</fullName>
    </submittedName>
</protein>
<evidence type="ECO:0000313" key="4">
    <source>
        <dbReference type="Proteomes" id="UP000295431"/>
    </source>
</evidence>
<comment type="caution">
    <text evidence="3">The sequence shown here is derived from an EMBL/GenBank/DDBJ whole genome shotgun (WGS) entry which is preliminary data.</text>
</comment>
<proteinExistence type="predicted"/>
<evidence type="ECO:0000259" key="2">
    <source>
        <dbReference type="SMART" id="SM00062"/>
    </source>
</evidence>
<dbReference type="PANTHER" id="PTHR35936:SF17">
    <property type="entry name" value="ARGININE-BINDING EXTRACELLULAR PROTEIN ARTP"/>
    <property type="match status" value="1"/>
</dbReference>
<dbReference type="InterPro" id="IPR001638">
    <property type="entry name" value="Solute-binding_3/MltF_N"/>
</dbReference>
<evidence type="ECO:0000313" key="3">
    <source>
        <dbReference type="EMBL" id="TDC19631.1"/>
    </source>
</evidence>
<dbReference type="Gene3D" id="3.40.190.10">
    <property type="entry name" value="Periplasmic binding protein-like II"/>
    <property type="match status" value="2"/>
</dbReference>